<evidence type="ECO:0000313" key="2">
    <source>
        <dbReference type="EMBL" id="QDU83235.1"/>
    </source>
</evidence>
<reference evidence="2 3" key="1">
    <citation type="submission" date="2019-02" db="EMBL/GenBank/DDBJ databases">
        <title>Deep-cultivation of Planctomycetes and their phenomic and genomic characterization uncovers novel biology.</title>
        <authorList>
            <person name="Wiegand S."/>
            <person name="Jogler M."/>
            <person name="Boedeker C."/>
            <person name="Pinto D."/>
            <person name="Vollmers J."/>
            <person name="Rivas-Marin E."/>
            <person name="Kohn T."/>
            <person name="Peeters S.H."/>
            <person name="Heuer A."/>
            <person name="Rast P."/>
            <person name="Oberbeckmann S."/>
            <person name="Bunk B."/>
            <person name="Jeske O."/>
            <person name="Meyerdierks A."/>
            <person name="Storesund J.E."/>
            <person name="Kallscheuer N."/>
            <person name="Luecker S."/>
            <person name="Lage O.M."/>
            <person name="Pohl T."/>
            <person name="Merkel B.J."/>
            <person name="Hornburger P."/>
            <person name="Mueller R.-W."/>
            <person name="Bruemmer F."/>
            <person name="Labrenz M."/>
            <person name="Spormann A.M."/>
            <person name="Op den Camp H."/>
            <person name="Overmann J."/>
            <person name="Amann R."/>
            <person name="Jetten M.S.M."/>
            <person name="Mascher T."/>
            <person name="Medema M.H."/>
            <person name="Devos D.P."/>
            <person name="Kaster A.-K."/>
            <person name="Ovreas L."/>
            <person name="Rohde M."/>
            <person name="Galperin M.Y."/>
            <person name="Jogler C."/>
        </authorList>
    </citation>
    <scope>NUCLEOTIDE SEQUENCE [LARGE SCALE GENOMIC DNA]</scope>
    <source>
        <strain evidence="2 3">Pla163</strain>
    </source>
</reference>
<name>A0A518CVJ1_9BACT</name>
<feature type="region of interest" description="Disordered" evidence="1">
    <location>
        <begin position="39"/>
        <end position="95"/>
    </location>
</feature>
<protein>
    <submittedName>
        <fullName evidence="2">Uncharacterized protein</fullName>
    </submittedName>
</protein>
<dbReference type="RefSeq" id="WP_145182576.1">
    <property type="nucleotide sequence ID" value="NZ_CP036290.1"/>
</dbReference>
<feature type="compositionally biased region" description="Low complexity" evidence="1">
    <location>
        <begin position="39"/>
        <end position="51"/>
    </location>
</feature>
<sequence length="748" mass="79045">MSSTRTSGPLLVAVALLLAGGIGFFLLFFDAGDEVGGRARSGAADGAAPDSTTSEPVELADRSDLASPTALDEFGRADAGGAAPTGRARVDASRSWRDVIQPHGARTGAALETFEVVVIRPDGSRTEFDADAVRPGAASLADALVAIVGDGHCPRFTTGPELERATDYERRAKLVPRATLTITTDRTSPWFHEIDALQVVRGDLATRLWAHDDTLDGPQARADFMAFAAALRATLDPSLSNAARAEHFAFGRDHAAFSRVTSLAHVEPPLAFYAPFAAYRFAGPVALPLTLDPVATNGTLQIGVRSAGAFRLDSDPERTDARPFGAAQHLERPFRLEPDQELTTELVFVPQSSIVARFPTGATDKGWYLTVHWSSDGAASSHSTGSYVDDAQDLVEARGLLPGEYVVSASWLDVEGVESHTLIEFELEAGTQHDLGTFTADPASVVTIVPRFYHLDHENVERAVDPQTLATVTGTLELTDPDEPFGGTMAQRLLLSDRERRFVGEPIALRGLAEGSWEARLVDVDLGDVPWLLASEQTTLAFTMPGHVEAELPVRLTAKSPLEVRLYVPDDVLTSGIRFAADLHRGGGQGERVPGFRWEPGGGAVQPHAASSTSVPPGSTTVVARAFFPADHPSEPASVWIATTEVLATPPAPLAVDLVLAPSATATIAADVLASEAFAAVLGPAPYGCPIESVVRDRATGGTVAQTLLPDDGGVSYRGLLPSTDYRFVGTDVVFTTGGPGSTVAAFE</sequence>
<evidence type="ECO:0000256" key="1">
    <source>
        <dbReference type="SAM" id="MobiDB-lite"/>
    </source>
</evidence>
<gene>
    <name evidence="2" type="ORF">Pla163_03330</name>
</gene>
<organism evidence="2 3">
    <name type="scientific">Rohdeia mirabilis</name>
    <dbReference type="NCBI Taxonomy" id="2528008"/>
    <lineage>
        <taxon>Bacteria</taxon>
        <taxon>Pseudomonadati</taxon>
        <taxon>Planctomycetota</taxon>
        <taxon>Planctomycetia</taxon>
        <taxon>Planctomycetia incertae sedis</taxon>
        <taxon>Rohdeia</taxon>
    </lineage>
</organism>
<dbReference type="EMBL" id="CP036290">
    <property type="protein sequence ID" value="QDU83235.1"/>
    <property type="molecule type" value="Genomic_DNA"/>
</dbReference>
<dbReference type="Proteomes" id="UP000319342">
    <property type="component" value="Chromosome"/>
</dbReference>
<accession>A0A518CVJ1</accession>
<evidence type="ECO:0000313" key="3">
    <source>
        <dbReference type="Proteomes" id="UP000319342"/>
    </source>
</evidence>
<dbReference type="AlphaFoldDB" id="A0A518CVJ1"/>
<proteinExistence type="predicted"/>
<keyword evidence="3" id="KW-1185">Reference proteome</keyword>